<gene>
    <name evidence="2" type="ORF">ERS852395_02616</name>
</gene>
<dbReference type="RefSeq" id="WP_055053852.1">
    <property type="nucleotide sequence ID" value="NZ_CYZA01000016.1"/>
</dbReference>
<dbReference type="GO" id="GO:0003677">
    <property type="term" value="F:DNA binding"/>
    <property type="evidence" value="ECO:0007669"/>
    <property type="project" value="InterPro"/>
</dbReference>
<dbReference type="EMBL" id="CYZA01000016">
    <property type="protein sequence ID" value="CUO30198.1"/>
    <property type="molecule type" value="Genomic_DNA"/>
</dbReference>
<dbReference type="Proteomes" id="UP000095447">
    <property type="component" value="Unassembled WGS sequence"/>
</dbReference>
<dbReference type="CDD" id="cd00093">
    <property type="entry name" value="HTH_XRE"/>
    <property type="match status" value="1"/>
</dbReference>
<dbReference type="Gene3D" id="1.10.260.40">
    <property type="entry name" value="lambda repressor-like DNA-binding domains"/>
    <property type="match status" value="1"/>
</dbReference>
<evidence type="ECO:0000259" key="1">
    <source>
        <dbReference type="PROSITE" id="PS50943"/>
    </source>
</evidence>
<accession>A0A174E129</accession>
<proteinExistence type="predicted"/>
<reference evidence="2 3" key="1">
    <citation type="submission" date="2015-09" db="EMBL/GenBank/DDBJ databases">
        <authorList>
            <consortium name="Pathogen Informatics"/>
        </authorList>
    </citation>
    <scope>NUCLEOTIDE SEQUENCE [LARGE SCALE GENOMIC DNA]</scope>
    <source>
        <strain evidence="2 3">2789STDY5608838</strain>
    </source>
</reference>
<dbReference type="PROSITE" id="PS50943">
    <property type="entry name" value="HTH_CROC1"/>
    <property type="match status" value="1"/>
</dbReference>
<dbReference type="InterPro" id="IPR001387">
    <property type="entry name" value="Cro/C1-type_HTH"/>
</dbReference>
<protein>
    <submittedName>
        <fullName evidence="2">Helix-turn-helix</fullName>
    </submittedName>
</protein>
<dbReference type="SUPFAM" id="SSF47413">
    <property type="entry name" value="lambda repressor-like DNA-binding domains"/>
    <property type="match status" value="1"/>
</dbReference>
<dbReference type="InterPro" id="IPR010982">
    <property type="entry name" value="Lambda_DNA-bd_dom_sf"/>
</dbReference>
<dbReference type="Pfam" id="PF01381">
    <property type="entry name" value="HTH_3"/>
    <property type="match status" value="1"/>
</dbReference>
<dbReference type="SMART" id="SM00530">
    <property type="entry name" value="HTH_XRE"/>
    <property type="match status" value="1"/>
</dbReference>
<evidence type="ECO:0000313" key="2">
    <source>
        <dbReference type="EMBL" id="CUO30198.1"/>
    </source>
</evidence>
<evidence type="ECO:0000313" key="3">
    <source>
        <dbReference type="Proteomes" id="UP000095447"/>
    </source>
</evidence>
<feature type="domain" description="HTH cro/C1-type" evidence="1">
    <location>
        <begin position="7"/>
        <end position="61"/>
    </location>
</feature>
<sequence length="81" mass="9450">MDYLTRVRNLRNDSGYSQEYVGNVLHVSQRTYADYELGNIKFPLDAMIRLAKLYNVDMNYICGITEVRCEYPCNNACRVSK</sequence>
<name>A0A174E129_9FIRM</name>
<dbReference type="AlphaFoldDB" id="A0A174E129"/>
<organism evidence="2 3">
    <name type="scientific">Blautia obeum</name>
    <dbReference type="NCBI Taxonomy" id="40520"/>
    <lineage>
        <taxon>Bacteria</taxon>
        <taxon>Bacillati</taxon>
        <taxon>Bacillota</taxon>
        <taxon>Clostridia</taxon>
        <taxon>Lachnospirales</taxon>
        <taxon>Lachnospiraceae</taxon>
        <taxon>Blautia</taxon>
    </lineage>
</organism>